<evidence type="ECO:0000259" key="7">
    <source>
        <dbReference type="PROSITE" id="PS00624"/>
    </source>
</evidence>
<reference evidence="8" key="1">
    <citation type="submission" date="2023-07" db="EMBL/GenBank/DDBJ databases">
        <authorList>
            <person name="Kim M.K."/>
        </authorList>
    </citation>
    <scope>NUCLEOTIDE SEQUENCE</scope>
    <source>
        <strain evidence="8">CA1-15</strain>
    </source>
</reference>
<evidence type="ECO:0000259" key="6">
    <source>
        <dbReference type="PROSITE" id="PS00623"/>
    </source>
</evidence>
<organism evidence="8 9">
    <name type="scientific">Sphingomonas immobilis</name>
    <dbReference type="NCBI Taxonomy" id="3063997"/>
    <lineage>
        <taxon>Bacteria</taxon>
        <taxon>Pseudomonadati</taxon>
        <taxon>Pseudomonadota</taxon>
        <taxon>Alphaproteobacteria</taxon>
        <taxon>Sphingomonadales</taxon>
        <taxon>Sphingomonadaceae</taxon>
        <taxon>Sphingomonas</taxon>
    </lineage>
</organism>
<dbReference type="InterPro" id="IPR007867">
    <property type="entry name" value="GMC_OxRtase_C"/>
</dbReference>
<dbReference type="Pfam" id="PF05199">
    <property type="entry name" value="GMC_oxred_C"/>
    <property type="match status" value="1"/>
</dbReference>
<keyword evidence="4 5" id="KW-0274">FAD</keyword>
<keyword evidence="3 5" id="KW-0285">Flavoprotein</keyword>
<evidence type="ECO:0000256" key="2">
    <source>
        <dbReference type="ARBA" id="ARBA00010790"/>
    </source>
</evidence>
<protein>
    <submittedName>
        <fullName evidence="8">GMC family oxidoreductase N-terminal domain-containing protein</fullName>
    </submittedName>
</protein>
<dbReference type="InterPro" id="IPR012132">
    <property type="entry name" value="GMC_OxRdtase"/>
</dbReference>
<dbReference type="PROSITE" id="PS00624">
    <property type="entry name" value="GMC_OXRED_2"/>
    <property type="match status" value="1"/>
</dbReference>
<dbReference type="SUPFAM" id="SSF51905">
    <property type="entry name" value="FAD/NAD(P)-binding domain"/>
    <property type="match status" value="1"/>
</dbReference>
<dbReference type="RefSeq" id="WP_304562064.1">
    <property type="nucleotide sequence ID" value="NZ_JAUQSZ010000010.1"/>
</dbReference>
<evidence type="ECO:0000256" key="4">
    <source>
        <dbReference type="ARBA" id="ARBA00022827"/>
    </source>
</evidence>
<dbReference type="InterPro" id="IPR000172">
    <property type="entry name" value="GMC_OxRdtase_N"/>
</dbReference>
<proteinExistence type="inferred from homology"/>
<evidence type="ECO:0000256" key="5">
    <source>
        <dbReference type="RuleBase" id="RU003968"/>
    </source>
</evidence>
<comment type="cofactor">
    <cofactor evidence="1">
        <name>FAD</name>
        <dbReference type="ChEBI" id="CHEBI:57692"/>
    </cofactor>
</comment>
<dbReference type="Gene3D" id="3.50.50.60">
    <property type="entry name" value="FAD/NAD(P)-binding domain"/>
    <property type="match status" value="1"/>
</dbReference>
<dbReference type="PIRSF" id="PIRSF000137">
    <property type="entry name" value="Alcohol_oxidase"/>
    <property type="match status" value="1"/>
</dbReference>
<comment type="caution">
    <text evidence="8">The sequence shown here is derived from an EMBL/GenBank/DDBJ whole genome shotgun (WGS) entry which is preliminary data.</text>
</comment>
<evidence type="ECO:0000256" key="3">
    <source>
        <dbReference type="ARBA" id="ARBA00022630"/>
    </source>
</evidence>
<keyword evidence="9" id="KW-1185">Reference proteome</keyword>
<evidence type="ECO:0000256" key="1">
    <source>
        <dbReference type="ARBA" id="ARBA00001974"/>
    </source>
</evidence>
<gene>
    <name evidence="8" type="ORF">Q5H94_14845</name>
</gene>
<comment type="similarity">
    <text evidence="2 5">Belongs to the GMC oxidoreductase family.</text>
</comment>
<sequence length="533" mass="56481">MTESADYIIIGAGSAGCVLASELSSNPSNSVLVVESGPMDSSFLIDMPRGIGKLLMPGNPHVWSYDVSKGGNRGTEVWVKGRAIGGSSSVNGMIYARGFASDYDRWAELGCTGWAWSNILPHYIAMEDHELGASAERGAGGPLRLTRHPRDAIGAELCEAVIDAAAEAGTPRVDDTNASPEGGIGYQSRNIWRGRRQSAAKAFLHPAMSRSNLTVSPDTDVLRIVFEGNKAVAIDVRDKAGERRIVANREIIVSAGAIQTPKLLQLSGIGNASILRGLGIEIVHDLPQVGQNLREHFYLQTKYRVTGGSLNQEFSGMKLLWNVLRYAVAHSGPMTHAAQELIGYIKTDPALARPDCQIGVGLYSMGKGPKGLELDSEPGFTIGGYPMHPRSQGEVQIASSDPDAAPVIIANYLADPKDRATAVAMVRYIRKIIAQPAIAPMIIEELAPGTAVATDDALLDYYLENGGTAFHVAGTCRMGSDDAAVVDPSARVRGVSGLRVVDTSIFPELPSGNTNAPAMAAGRHVGKMMLAGG</sequence>
<evidence type="ECO:0000313" key="8">
    <source>
        <dbReference type="EMBL" id="MDO7843609.1"/>
    </source>
</evidence>
<name>A0ABT9A1A9_9SPHN</name>
<dbReference type="Gene3D" id="3.30.560.10">
    <property type="entry name" value="Glucose Oxidase, domain 3"/>
    <property type="match status" value="1"/>
</dbReference>
<dbReference type="Pfam" id="PF00732">
    <property type="entry name" value="GMC_oxred_N"/>
    <property type="match status" value="1"/>
</dbReference>
<dbReference type="PANTHER" id="PTHR11552:SF147">
    <property type="entry name" value="CHOLINE DEHYDROGENASE, MITOCHONDRIAL"/>
    <property type="match status" value="1"/>
</dbReference>
<dbReference type="Proteomes" id="UP001176468">
    <property type="component" value="Unassembled WGS sequence"/>
</dbReference>
<dbReference type="EMBL" id="JAUQSZ010000010">
    <property type="protein sequence ID" value="MDO7843609.1"/>
    <property type="molecule type" value="Genomic_DNA"/>
</dbReference>
<dbReference type="InterPro" id="IPR036188">
    <property type="entry name" value="FAD/NAD-bd_sf"/>
</dbReference>
<dbReference type="SUPFAM" id="SSF54373">
    <property type="entry name" value="FAD-linked reductases, C-terminal domain"/>
    <property type="match status" value="1"/>
</dbReference>
<feature type="domain" description="Glucose-methanol-choline oxidoreductase N-terminal" evidence="7">
    <location>
        <begin position="256"/>
        <end position="270"/>
    </location>
</feature>
<accession>A0ABT9A1A9</accession>
<feature type="domain" description="Glucose-methanol-choline oxidoreductase N-terminal" evidence="6">
    <location>
        <begin position="81"/>
        <end position="104"/>
    </location>
</feature>
<dbReference type="PROSITE" id="PS00623">
    <property type="entry name" value="GMC_OXRED_1"/>
    <property type="match status" value="1"/>
</dbReference>
<dbReference type="PANTHER" id="PTHR11552">
    <property type="entry name" value="GLUCOSE-METHANOL-CHOLINE GMC OXIDOREDUCTASE"/>
    <property type="match status" value="1"/>
</dbReference>
<evidence type="ECO:0000313" key="9">
    <source>
        <dbReference type="Proteomes" id="UP001176468"/>
    </source>
</evidence>